<dbReference type="Gene3D" id="3.40.50.2300">
    <property type="match status" value="1"/>
</dbReference>
<dbReference type="PANTHER" id="PTHR43874:SF123">
    <property type="entry name" value="TWO-COMPONENT RESPONSE REGULATOR ARR14"/>
    <property type="match status" value="1"/>
</dbReference>
<evidence type="ECO:0000256" key="1">
    <source>
        <dbReference type="ARBA" id="ARBA00023012"/>
    </source>
</evidence>
<keyword evidence="2" id="KW-0597">Phosphoprotein</keyword>
<dbReference type="EMBL" id="LR862145">
    <property type="protein sequence ID" value="CAD1826138.1"/>
    <property type="molecule type" value="Genomic_DNA"/>
</dbReference>
<proteinExistence type="predicted"/>
<protein>
    <recommendedName>
        <fullName evidence="4">Response regulatory domain-containing protein</fullName>
    </recommendedName>
</protein>
<dbReference type="InterPro" id="IPR011006">
    <property type="entry name" value="CheY-like_superfamily"/>
</dbReference>
<evidence type="ECO:0000259" key="4">
    <source>
        <dbReference type="PROSITE" id="PS50110"/>
    </source>
</evidence>
<accession>A0A6V7P675</accession>
<feature type="compositionally biased region" description="Basic residues" evidence="3">
    <location>
        <begin position="190"/>
        <end position="199"/>
    </location>
</feature>
<dbReference type="CDD" id="cd17584">
    <property type="entry name" value="REC_typeB_ARR-like"/>
    <property type="match status" value="1"/>
</dbReference>
<dbReference type="GO" id="GO:0000160">
    <property type="term" value="P:phosphorelay signal transduction system"/>
    <property type="evidence" value="ECO:0007669"/>
    <property type="project" value="UniProtKB-KW"/>
</dbReference>
<evidence type="ECO:0000256" key="2">
    <source>
        <dbReference type="PROSITE-ProRule" id="PRU00169"/>
    </source>
</evidence>
<dbReference type="AlphaFoldDB" id="A0A6V7P675"/>
<keyword evidence="1" id="KW-0902">Two-component regulatory system</keyword>
<feature type="region of interest" description="Disordered" evidence="3">
    <location>
        <begin position="145"/>
        <end position="215"/>
    </location>
</feature>
<dbReference type="PROSITE" id="PS50110">
    <property type="entry name" value="RESPONSE_REGULATORY"/>
    <property type="match status" value="1"/>
</dbReference>
<organism evidence="5">
    <name type="scientific">Ananas comosus var. bracteatus</name>
    <name type="common">red pineapple</name>
    <dbReference type="NCBI Taxonomy" id="296719"/>
    <lineage>
        <taxon>Eukaryota</taxon>
        <taxon>Viridiplantae</taxon>
        <taxon>Streptophyta</taxon>
        <taxon>Embryophyta</taxon>
        <taxon>Tracheophyta</taxon>
        <taxon>Spermatophyta</taxon>
        <taxon>Magnoliopsida</taxon>
        <taxon>Liliopsida</taxon>
        <taxon>Poales</taxon>
        <taxon>Bromeliaceae</taxon>
        <taxon>Bromelioideae</taxon>
        <taxon>Ananas</taxon>
    </lineage>
</organism>
<dbReference type="SMART" id="SM00448">
    <property type="entry name" value="REC"/>
    <property type="match status" value="1"/>
</dbReference>
<dbReference type="InterPro" id="IPR001789">
    <property type="entry name" value="Sig_transdc_resp-reg_receiver"/>
</dbReference>
<feature type="domain" description="Response regulatory" evidence="4">
    <location>
        <begin position="15"/>
        <end position="130"/>
    </location>
</feature>
<feature type="compositionally biased region" description="Polar residues" evidence="3">
    <location>
        <begin position="155"/>
        <end position="170"/>
    </location>
</feature>
<feature type="modified residue" description="4-aspartylphosphate" evidence="2">
    <location>
        <position position="66"/>
    </location>
</feature>
<name>A0A6V7P675_ANACO</name>
<reference evidence="5" key="1">
    <citation type="submission" date="2020-07" db="EMBL/GenBank/DDBJ databases">
        <authorList>
            <person name="Lin J."/>
        </authorList>
    </citation>
    <scope>NUCLEOTIDE SEQUENCE</scope>
</reference>
<dbReference type="Gene3D" id="1.10.10.60">
    <property type="entry name" value="Homeodomain-like"/>
    <property type="match status" value="1"/>
</dbReference>
<dbReference type="GO" id="GO:0009736">
    <property type="term" value="P:cytokinin-activated signaling pathway"/>
    <property type="evidence" value="ECO:0007669"/>
    <property type="project" value="InterPro"/>
</dbReference>
<dbReference type="PANTHER" id="PTHR43874">
    <property type="entry name" value="TWO-COMPONENT RESPONSE REGULATOR"/>
    <property type="match status" value="1"/>
</dbReference>
<feature type="compositionally biased region" description="Basic and acidic residues" evidence="3">
    <location>
        <begin position="171"/>
        <end position="189"/>
    </location>
</feature>
<dbReference type="InterPro" id="IPR045279">
    <property type="entry name" value="ARR-like"/>
</dbReference>
<dbReference type="SUPFAM" id="SSF52172">
    <property type="entry name" value="CheY-like"/>
    <property type="match status" value="1"/>
</dbReference>
<gene>
    <name evidence="5" type="ORF">CB5_LOCUS9349</name>
</gene>
<evidence type="ECO:0000313" key="5">
    <source>
        <dbReference type="EMBL" id="CAD1826138.1"/>
    </source>
</evidence>
<dbReference type="Pfam" id="PF00072">
    <property type="entry name" value="Response_reg"/>
    <property type="match status" value="1"/>
</dbReference>
<evidence type="ECO:0000256" key="3">
    <source>
        <dbReference type="SAM" id="MobiDB-lite"/>
    </source>
</evidence>
<sequence length="357" mass="39874">MDDDEVVAVFPNGFRILVVDNDLSFLETAKVMLSSCHYKVTTCNNPITALSILQEREGEFDALLSDIHMTLMSGFDLLKIVEGEMGIPVIFVSVNTKKDIMIKGILEGACYFLKKPLNINDIANLWRVVAWRKFSTENIGKEQIRDDGKGKALATESSPTTANDQGGSNDFSKDNINKGKNIDNIDRNSKGNKKNKSKKHGDGSSSETRKRMIWTPDLEEKFENAVNQLGIVGETNASNYNNQFEVANTATNNDDNFYYSNTMQYTGKENSMLASEFTAPMYSEPHPSLDISMTNYMIDDASTFEFLMGLNQSENTANPVQQQSGFGEVGSSSNIKGDELDKFLDDVLIRDDNDYIW</sequence>